<dbReference type="EMBL" id="CASHSV030000823">
    <property type="protein sequence ID" value="CAJ2676356.1"/>
    <property type="molecule type" value="Genomic_DNA"/>
</dbReference>
<keyword evidence="2" id="KW-1185">Reference proteome</keyword>
<protein>
    <submittedName>
        <fullName evidence="1">Uncharacterized protein</fullName>
    </submittedName>
</protein>
<accession>A0ACB0M3D5</accession>
<evidence type="ECO:0000313" key="2">
    <source>
        <dbReference type="Proteomes" id="UP001177021"/>
    </source>
</evidence>
<proteinExistence type="predicted"/>
<dbReference type="Proteomes" id="UP001177021">
    <property type="component" value="Unassembled WGS sequence"/>
</dbReference>
<organism evidence="1 2">
    <name type="scientific">Trifolium pratense</name>
    <name type="common">Red clover</name>
    <dbReference type="NCBI Taxonomy" id="57577"/>
    <lineage>
        <taxon>Eukaryota</taxon>
        <taxon>Viridiplantae</taxon>
        <taxon>Streptophyta</taxon>
        <taxon>Embryophyta</taxon>
        <taxon>Tracheophyta</taxon>
        <taxon>Spermatophyta</taxon>
        <taxon>Magnoliopsida</taxon>
        <taxon>eudicotyledons</taxon>
        <taxon>Gunneridae</taxon>
        <taxon>Pentapetalae</taxon>
        <taxon>rosids</taxon>
        <taxon>fabids</taxon>
        <taxon>Fabales</taxon>
        <taxon>Fabaceae</taxon>
        <taxon>Papilionoideae</taxon>
        <taxon>50 kb inversion clade</taxon>
        <taxon>NPAAA clade</taxon>
        <taxon>Hologalegina</taxon>
        <taxon>IRL clade</taxon>
        <taxon>Trifolieae</taxon>
        <taxon>Trifolium</taxon>
    </lineage>
</organism>
<comment type="caution">
    <text evidence="1">The sequence shown here is derived from an EMBL/GenBank/DDBJ whole genome shotgun (WGS) entry which is preliminary data.</text>
</comment>
<evidence type="ECO:0000313" key="1">
    <source>
        <dbReference type="EMBL" id="CAJ2676356.1"/>
    </source>
</evidence>
<name>A0ACB0M3D5_TRIPR</name>
<gene>
    <name evidence="1" type="ORF">MILVUS5_LOCUS39126</name>
</gene>
<reference evidence="1" key="1">
    <citation type="submission" date="2023-10" db="EMBL/GenBank/DDBJ databases">
        <authorList>
            <person name="Rodriguez Cubillos JULIANA M."/>
            <person name="De Vega J."/>
        </authorList>
    </citation>
    <scope>NUCLEOTIDE SEQUENCE</scope>
</reference>
<sequence length="175" mass="19864">MAGHYKSLKRKVDGVVNHITDDFSDFSLSSPATKIRRLDAELPPIVEEDDEHLDAPNDERAIVLFKPILHSPSSYSLTLNSHLISEIKNNSEYRNSNTNPMELMEADEMGQVQEEEEEEDGAAMMDVEQEVNNNSSSTFNYPTMLNLHQQVDGFQQHCFLPQIPQNTSTPITWTL</sequence>